<proteinExistence type="inferred from homology"/>
<dbReference type="CDD" id="cd01296">
    <property type="entry name" value="Imidazolone-5PH"/>
    <property type="match status" value="1"/>
</dbReference>
<evidence type="ECO:0000256" key="4">
    <source>
        <dbReference type="ARBA" id="ARBA00022801"/>
    </source>
</evidence>
<feature type="binding site" evidence="8">
    <location>
        <position position="257"/>
    </location>
    <ligand>
        <name>4-imidazolone-5-propanoate</name>
        <dbReference type="ChEBI" id="CHEBI:77893"/>
    </ligand>
</feature>
<dbReference type="Proteomes" id="UP000179266">
    <property type="component" value="Unassembled WGS sequence"/>
</dbReference>
<feature type="binding site" evidence="8">
    <location>
        <position position="329"/>
    </location>
    <ligand>
        <name>Fe(3+)</name>
        <dbReference type="ChEBI" id="CHEBI:29034"/>
    </ligand>
</feature>
<name>A0A1F7S7P7_9BACT</name>
<dbReference type="AlphaFoldDB" id="A0A1F7S7P7"/>
<accession>A0A1F7S7P7</accession>
<keyword evidence="5 8" id="KW-0369">Histidine metabolism</keyword>
<feature type="binding site" evidence="8">
    <location>
        <position position="88"/>
    </location>
    <ligand>
        <name>Fe(3+)</name>
        <dbReference type="ChEBI" id="CHEBI:29034"/>
    </ligand>
</feature>
<feature type="binding site" evidence="8">
    <location>
        <position position="334"/>
    </location>
    <ligand>
        <name>4-imidazolone-5-propanoate</name>
        <dbReference type="ChEBI" id="CHEBI:77893"/>
    </ligand>
</feature>
<keyword evidence="4 8" id="KW-0378">Hydrolase</keyword>
<dbReference type="GO" id="GO:0005506">
    <property type="term" value="F:iron ion binding"/>
    <property type="evidence" value="ECO:0007669"/>
    <property type="project" value="UniProtKB-UniRule"/>
</dbReference>
<dbReference type="GO" id="GO:0050480">
    <property type="term" value="F:imidazolonepropionase activity"/>
    <property type="evidence" value="ECO:0007669"/>
    <property type="project" value="UniProtKB-UniRule"/>
</dbReference>
<dbReference type="Gene3D" id="3.20.20.140">
    <property type="entry name" value="Metal-dependent hydrolases"/>
    <property type="match status" value="1"/>
</dbReference>
<dbReference type="InterPro" id="IPR011059">
    <property type="entry name" value="Metal-dep_hydrolase_composite"/>
</dbReference>
<dbReference type="GO" id="GO:0008270">
    <property type="term" value="F:zinc ion binding"/>
    <property type="evidence" value="ECO:0007669"/>
    <property type="project" value="UniProtKB-UniRule"/>
</dbReference>
<dbReference type="GO" id="GO:0019557">
    <property type="term" value="P:L-histidine catabolic process to glutamate and formate"/>
    <property type="evidence" value="ECO:0007669"/>
    <property type="project" value="UniProtKB-UniPathway"/>
</dbReference>
<evidence type="ECO:0000313" key="12">
    <source>
        <dbReference type="Proteomes" id="UP000179266"/>
    </source>
</evidence>
<keyword evidence="2 8" id="KW-0963">Cytoplasm</keyword>
<keyword evidence="6 8" id="KW-0862">Zinc</keyword>
<dbReference type="FunFam" id="3.20.20.140:FF:000007">
    <property type="entry name" value="Imidazolonepropionase"/>
    <property type="match status" value="1"/>
</dbReference>
<protein>
    <recommendedName>
        <fullName evidence="1 8">Imidazolonepropionase</fullName>
        <ecNumber evidence="1 8">3.5.2.7</ecNumber>
    </recommendedName>
    <alternativeName>
        <fullName evidence="8">Imidazolone-5-propionate hydrolase</fullName>
    </alternativeName>
</protein>
<evidence type="ECO:0000259" key="9">
    <source>
        <dbReference type="Pfam" id="PF01979"/>
    </source>
</evidence>
<dbReference type="NCBIfam" id="TIGR01224">
    <property type="entry name" value="hutI"/>
    <property type="match status" value="1"/>
</dbReference>
<comment type="subcellular location">
    <subcellularLocation>
        <location evidence="8">Cytoplasm</location>
    </subcellularLocation>
</comment>
<evidence type="ECO:0000256" key="7">
    <source>
        <dbReference type="ARBA" id="ARBA00023004"/>
    </source>
</evidence>
<dbReference type="HAMAP" id="MF_00372">
    <property type="entry name" value="HutI"/>
    <property type="match status" value="1"/>
</dbReference>
<dbReference type="EC" id="3.5.2.7" evidence="1 8"/>
<evidence type="ECO:0000313" key="11">
    <source>
        <dbReference type="EMBL" id="OGL49812.1"/>
    </source>
</evidence>
<dbReference type="PANTHER" id="PTHR42752">
    <property type="entry name" value="IMIDAZOLONEPROPIONASE"/>
    <property type="match status" value="1"/>
</dbReference>
<comment type="cofactor">
    <cofactor evidence="8">
        <name>Zn(2+)</name>
        <dbReference type="ChEBI" id="CHEBI:29105"/>
    </cofactor>
    <cofactor evidence="8">
        <name>Fe(3+)</name>
        <dbReference type="ChEBI" id="CHEBI:29034"/>
    </cofactor>
    <text evidence="8">Binds 1 zinc or iron ion per subunit.</text>
</comment>
<dbReference type="Gene3D" id="2.30.40.10">
    <property type="entry name" value="Urease, subunit C, domain 1"/>
    <property type="match status" value="1"/>
</dbReference>
<dbReference type="GO" id="GO:0005737">
    <property type="term" value="C:cytoplasm"/>
    <property type="evidence" value="ECO:0007669"/>
    <property type="project" value="UniProtKB-SubCell"/>
</dbReference>
<keyword evidence="7 8" id="KW-0408">Iron</keyword>
<dbReference type="SUPFAM" id="SSF51556">
    <property type="entry name" value="Metallo-dependent hydrolases"/>
    <property type="match status" value="1"/>
</dbReference>
<dbReference type="GO" id="GO:0019556">
    <property type="term" value="P:L-histidine catabolic process to glutamate and formamide"/>
    <property type="evidence" value="ECO:0007669"/>
    <property type="project" value="UniProtKB-UniRule"/>
</dbReference>
<feature type="domain" description="Amidohydrolase 3" evidence="10">
    <location>
        <begin position="70"/>
        <end position="102"/>
    </location>
</feature>
<sequence>MKSQESFDLLITNASQLITLKGNKVPRRTKYMSELGIIKNGAIAVTADKIHWVGPTKQLPQLWLKNTENVIDASGSVVMPGFVDPHTHLVFGGSREKEFALRASGATYSEIAKSGGGILSTVRATRKASFNSLVESSIVKLDRMIELGTTAVEIKSGYALNLEDELKILKTIKELVSRHPISIVSTFLGAHICPPERDKKSYIDFLKTVMIPQVASQQLAEFCDVFCEDWVFTKDESFDILKTGLKYGLLPKIHTEQFHSTDGYKVAIELNAVSADHLDYLSDQGINDLASSNVIGCLLPGASFFLGSKKYPPARKMIDAGIAVALSTDFNPGSSMTQSMPLMMTIACTHMGMTPAETIVASTINAACAIKKETKIGSLEQGKQADFIIIDANDYRVLPYHFGVNLVKTVIKNGKIVFPKDISIR</sequence>
<feature type="binding site" evidence="8">
    <location>
        <position position="254"/>
    </location>
    <ligand>
        <name>Zn(2+)</name>
        <dbReference type="ChEBI" id="CHEBI:29105"/>
    </ligand>
</feature>
<feature type="binding site" evidence="8">
    <location>
        <position position="254"/>
    </location>
    <ligand>
        <name>Fe(3+)</name>
        <dbReference type="ChEBI" id="CHEBI:29034"/>
    </ligand>
</feature>
<comment type="catalytic activity">
    <reaction evidence="8">
        <text>4-imidazolone-5-propanoate + H2O = N-formimidoyl-L-glutamate</text>
        <dbReference type="Rhea" id="RHEA:23660"/>
        <dbReference type="ChEBI" id="CHEBI:15377"/>
        <dbReference type="ChEBI" id="CHEBI:58928"/>
        <dbReference type="ChEBI" id="CHEBI:77893"/>
        <dbReference type="EC" id="3.5.2.7"/>
    </reaction>
</comment>
<evidence type="ECO:0000256" key="2">
    <source>
        <dbReference type="ARBA" id="ARBA00022490"/>
    </source>
</evidence>
<dbReference type="SUPFAM" id="SSF51338">
    <property type="entry name" value="Composite domain of metallo-dependent hydrolases"/>
    <property type="match status" value="1"/>
</dbReference>
<evidence type="ECO:0000256" key="5">
    <source>
        <dbReference type="ARBA" id="ARBA00022808"/>
    </source>
</evidence>
<feature type="binding site" evidence="8">
    <location>
        <position position="86"/>
    </location>
    <ligand>
        <name>Zn(2+)</name>
        <dbReference type="ChEBI" id="CHEBI:29105"/>
    </ligand>
</feature>
<feature type="binding site" evidence="8">
    <location>
        <position position="95"/>
    </location>
    <ligand>
        <name>4-imidazolone-5-propanoate</name>
        <dbReference type="ChEBI" id="CHEBI:77893"/>
    </ligand>
</feature>
<dbReference type="EMBL" id="MGDD01000012">
    <property type="protein sequence ID" value="OGL49812.1"/>
    <property type="molecule type" value="Genomic_DNA"/>
</dbReference>
<feature type="binding site" evidence="8">
    <location>
        <position position="329"/>
    </location>
    <ligand>
        <name>Zn(2+)</name>
        <dbReference type="ChEBI" id="CHEBI:29105"/>
    </ligand>
</feature>
<dbReference type="Pfam" id="PF01979">
    <property type="entry name" value="Amidohydro_1"/>
    <property type="match status" value="1"/>
</dbReference>
<feature type="binding site" evidence="8">
    <location>
        <position position="191"/>
    </location>
    <ligand>
        <name>4-imidazolone-5-propanoate</name>
        <dbReference type="ChEBI" id="CHEBI:77893"/>
    </ligand>
</feature>
<dbReference type="PANTHER" id="PTHR42752:SF1">
    <property type="entry name" value="IMIDAZOLONEPROPIONASE-RELATED"/>
    <property type="match status" value="1"/>
</dbReference>
<feature type="binding site" evidence="8">
    <location>
        <position position="158"/>
    </location>
    <ligand>
        <name>4-imidazolone-5-propanoate</name>
        <dbReference type="ChEBI" id="CHEBI:77893"/>
    </ligand>
</feature>
<comment type="function">
    <text evidence="8">Catalyzes the hydrolytic cleavage of the carbon-nitrogen bond in imidazolone-5-propanoate to yield N-formimidoyl-L-glutamate. It is the third step in the universal histidine degradation pathway.</text>
</comment>
<feature type="binding site" evidence="8">
    <location>
        <position position="88"/>
    </location>
    <ligand>
        <name>Zn(2+)</name>
        <dbReference type="ChEBI" id="CHEBI:29105"/>
    </ligand>
</feature>
<reference evidence="11 12" key="1">
    <citation type="journal article" date="2016" name="Nat. Commun.">
        <title>Thousands of microbial genomes shed light on interconnected biogeochemical processes in an aquifer system.</title>
        <authorList>
            <person name="Anantharaman K."/>
            <person name="Brown C.T."/>
            <person name="Hug L.A."/>
            <person name="Sharon I."/>
            <person name="Castelle C.J."/>
            <person name="Probst A.J."/>
            <person name="Thomas B.C."/>
            <person name="Singh A."/>
            <person name="Wilkins M.J."/>
            <person name="Karaoz U."/>
            <person name="Brodie E.L."/>
            <person name="Williams K.H."/>
            <person name="Hubbard S.S."/>
            <person name="Banfield J.F."/>
        </authorList>
    </citation>
    <scope>NUCLEOTIDE SEQUENCE [LARGE SCALE GENOMIC DNA]</scope>
</reference>
<feature type="domain" description="Amidohydrolase-related" evidence="9">
    <location>
        <begin position="256"/>
        <end position="417"/>
    </location>
</feature>
<dbReference type="InterPro" id="IPR032466">
    <property type="entry name" value="Metal_Hydrolase"/>
</dbReference>
<comment type="caution">
    <text evidence="11">The sequence shown here is derived from an EMBL/GenBank/DDBJ whole genome shotgun (WGS) entry which is preliminary data.</text>
</comment>
<feature type="binding site" evidence="8">
    <location>
        <position position="331"/>
    </location>
    <ligand>
        <name>N-formimidoyl-L-glutamate</name>
        <dbReference type="ChEBI" id="CHEBI:58928"/>
    </ligand>
</feature>
<organism evidence="11 12">
    <name type="scientific">Candidatus Schekmanbacteria bacterium RBG_13_48_7</name>
    <dbReference type="NCBI Taxonomy" id="1817878"/>
    <lineage>
        <taxon>Bacteria</taxon>
        <taxon>Candidatus Schekmaniibacteriota</taxon>
    </lineage>
</organism>
<dbReference type="UniPathway" id="UPA00379">
    <property type="reaction ID" value="UER00551"/>
</dbReference>
<dbReference type="InterPro" id="IPR013108">
    <property type="entry name" value="Amidohydro_3"/>
</dbReference>
<dbReference type="InterPro" id="IPR006680">
    <property type="entry name" value="Amidohydro-rel"/>
</dbReference>
<evidence type="ECO:0000256" key="1">
    <source>
        <dbReference type="ARBA" id="ARBA00012864"/>
    </source>
</evidence>
<keyword evidence="3 8" id="KW-0479">Metal-binding</keyword>
<comment type="pathway">
    <text evidence="8">Amino-acid degradation; L-histidine degradation into L-glutamate; N-formimidoyl-L-glutamate from L-histidine: step 3/3.</text>
</comment>
<gene>
    <name evidence="8" type="primary">hutI</name>
    <name evidence="11" type="ORF">A2161_17830</name>
</gene>
<dbReference type="Pfam" id="PF07969">
    <property type="entry name" value="Amidohydro_3"/>
    <property type="match status" value="1"/>
</dbReference>
<feature type="binding site" evidence="8">
    <location>
        <position position="158"/>
    </location>
    <ligand>
        <name>N-formimidoyl-L-glutamate</name>
        <dbReference type="ChEBI" id="CHEBI:58928"/>
    </ligand>
</feature>
<feature type="binding site" evidence="8">
    <location>
        <position position="86"/>
    </location>
    <ligand>
        <name>Fe(3+)</name>
        <dbReference type="ChEBI" id="CHEBI:29034"/>
    </ligand>
</feature>
<evidence type="ECO:0000256" key="8">
    <source>
        <dbReference type="HAMAP-Rule" id="MF_00372"/>
    </source>
</evidence>
<feature type="binding site" evidence="8">
    <location>
        <position position="333"/>
    </location>
    <ligand>
        <name>N-formimidoyl-L-glutamate</name>
        <dbReference type="ChEBI" id="CHEBI:58928"/>
    </ligand>
</feature>
<dbReference type="InterPro" id="IPR005920">
    <property type="entry name" value="HutI"/>
</dbReference>
<evidence type="ECO:0000259" key="10">
    <source>
        <dbReference type="Pfam" id="PF07969"/>
    </source>
</evidence>
<evidence type="ECO:0000256" key="6">
    <source>
        <dbReference type="ARBA" id="ARBA00022833"/>
    </source>
</evidence>
<evidence type="ECO:0000256" key="3">
    <source>
        <dbReference type="ARBA" id="ARBA00022723"/>
    </source>
</evidence>
<comment type="similarity">
    <text evidence="8">Belongs to the metallo-dependent hydrolases superfamily. HutI family.</text>
</comment>